<dbReference type="PANTHER" id="PTHR43115:SF4">
    <property type="entry name" value="DEHYDROGENASE_REDUCTASE SDR FAMILY MEMBER 11"/>
    <property type="match status" value="1"/>
</dbReference>
<keyword evidence="2" id="KW-0560">Oxidoreductase</keyword>
<evidence type="ECO:0000256" key="2">
    <source>
        <dbReference type="ARBA" id="ARBA00023002"/>
    </source>
</evidence>
<dbReference type="Gene3D" id="3.40.50.720">
    <property type="entry name" value="NAD(P)-binding Rossmann-like Domain"/>
    <property type="match status" value="1"/>
</dbReference>
<feature type="non-terminal residue" evidence="3">
    <location>
        <position position="94"/>
    </location>
</feature>
<dbReference type="Proteomes" id="UP000326759">
    <property type="component" value="Unassembled WGS sequence"/>
</dbReference>
<dbReference type="AlphaFoldDB" id="A0A5N5TA89"/>
<accession>A0A5N5TA89</accession>
<reference evidence="3 4" key="1">
    <citation type="journal article" date="2019" name="PLoS Biol.">
        <title>Sex chromosomes control vertical transmission of feminizing Wolbachia symbionts in an isopod.</title>
        <authorList>
            <person name="Becking T."/>
            <person name="Chebbi M.A."/>
            <person name="Giraud I."/>
            <person name="Moumen B."/>
            <person name="Laverre T."/>
            <person name="Caubet Y."/>
            <person name="Peccoud J."/>
            <person name="Gilbert C."/>
            <person name="Cordaux R."/>
        </authorList>
    </citation>
    <scope>NUCLEOTIDE SEQUENCE [LARGE SCALE GENOMIC DNA]</scope>
    <source>
        <strain evidence="3">ANa2</strain>
        <tissue evidence="3">Whole body excluding digestive tract and cuticle</tissue>
    </source>
</reference>
<comment type="caution">
    <text evidence="3">The sequence shown here is derived from an EMBL/GenBank/DDBJ whole genome shotgun (WGS) entry which is preliminary data.</text>
</comment>
<evidence type="ECO:0000313" key="4">
    <source>
        <dbReference type="Proteomes" id="UP000326759"/>
    </source>
</evidence>
<dbReference type="GO" id="GO:0016491">
    <property type="term" value="F:oxidoreductase activity"/>
    <property type="evidence" value="ECO:0007669"/>
    <property type="project" value="UniProtKB-KW"/>
</dbReference>
<evidence type="ECO:0008006" key="5">
    <source>
        <dbReference type="Google" id="ProtNLM"/>
    </source>
</evidence>
<dbReference type="Pfam" id="PF00106">
    <property type="entry name" value="adh_short"/>
    <property type="match status" value="1"/>
</dbReference>
<dbReference type="OrthoDB" id="1933717at2759"/>
<evidence type="ECO:0000313" key="3">
    <source>
        <dbReference type="EMBL" id="KAB7503574.1"/>
    </source>
</evidence>
<organism evidence="3 4">
    <name type="scientific">Armadillidium nasatum</name>
    <dbReference type="NCBI Taxonomy" id="96803"/>
    <lineage>
        <taxon>Eukaryota</taxon>
        <taxon>Metazoa</taxon>
        <taxon>Ecdysozoa</taxon>
        <taxon>Arthropoda</taxon>
        <taxon>Crustacea</taxon>
        <taxon>Multicrustacea</taxon>
        <taxon>Malacostraca</taxon>
        <taxon>Eumalacostraca</taxon>
        <taxon>Peracarida</taxon>
        <taxon>Isopoda</taxon>
        <taxon>Oniscidea</taxon>
        <taxon>Crinocheta</taxon>
        <taxon>Armadillidiidae</taxon>
        <taxon>Armadillidium</taxon>
    </lineage>
</organism>
<dbReference type="InterPro" id="IPR036291">
    <property type="entry name" value="NAD(P)-bd_dom_sf"/>
</dbReference>
<dbReference type="PRINTS" id="PR00081">
    <property type="entry name" value="GDHRDH"/>
</dbReference>
<sequence length="94" mass="10692">MTPLTSSRFYASTKFAVRAITEGLRQEMRELKSHIRISSVSPGIVNTEFAYRAFKDPEKAKNLYSSIEPLRPEDVAASVLHINEVIIRPTEQQQ</sequence>
<evidence type="ECO:0000256" key="1">
    <source>
        <dbReference type="ARBA" id="ARBA00006484"/>
    </source>
</evidence>
<protein>
    <recommendedName>
        <fullName evidence="5">Dehydrogenase/reductase SDR family member 11</fullName>
    </recommendedName>
</protein>
<dbReference type="EMBL" id="SEYY01004870">
    <property type="protein sequence ID" value="KAB7503574.1"/>
    <property type="molecule type" value="Genomic_DNA"/>
</dbReference>
<dbReference type="InterPro" id="IPR002347">
    <property type="entry name" value="SDR_fam"/>
</dbReference>
<proteinExistence type="inferred from homology"/>
<comment type="similarity">
    <text evidence="1">Belongs to the short-chain dehydrogenases/reductases (SDR) family.</text>
</comment>
<keyword evidence="4" id="KW-1185">Reference proteome</keyword>
<name>A0A5N5TA89_9CRUS</name>
<dbReference type="SUPFAM" id="SSF51735">
    <property type="entry name" value="NAD(P)-binding Rossmann-fold domains"/>
    <property type="match status" value="1"/>
</dbReference>
<dbReference type="PANTHER" id="PTHR43115">
    <property type="entry name" value="DEHYDROGENASE/REDUCTASE SDR FAMILY MEMBER 11"/>
    <property type="match status" value="1"/>
</dbReference>
<gene>
    <name evidence="3" type="ORF">Anas_13282</name>
</gene>